<accession>A0A8J2M0L3</accession>
<dbReference type="Proteomes" id="UP000746747">
    <property type="component" value="Unassembled WGS sequence"/>
</dbReference>
<sequence length="154" mass="17598">MISNNGSFIGPSSYEQFDISQYRKFLNKLQNRASELWEAALCRVPTSNTIELLTEHMMIRESLLEIEMMQKTFAGSLEIDSTYSEQRKAALTDFVQWADSVGISHCFVEIAYDEDMDGFGLISSDYVTVGADLLRVPRKAIFSWDQARRSSFLK</sequence>
<gene>
    <name evidence="1" type="ORF">CJOHNSTONI_LOCUS3005</name>
</gene>
<organism evidence="1 2">
    <name type="scientific">Cercopithifilaria johnstoni</name>
    <dbReference type="NCBI Taxonomy" id="2874296"/>
    <lineage>
        <taxon>Eukaryota</taxon>
        <taxon>Metazoa</taxon>
        <taxon>Ecdysozoa</taxon>
        <taxon>Nematoda</taxon>
        <taxon>Chromadorea</taxon>
        <taxon>Rhabditida</taxon>
        <taxon>Spirurina</taxon>
        <taxon>Spiruromorpha</taxon>
        <taxon>Filarioidea</taxon>
        <taxon>Onchocercidae</taxon>
        <taxon>Cercopithifilaria</taxon>
    </lineage>
</organism>
<dbReference type="EMBL" id="CAKAEH010001030">
    <property type="protein sequence ID" value="CAG9532718.1"/>
    <property type="molecule type" value="Genomic_DNA"/>
</dbReference>
<keyword evidence="2" id="KW-1185">Reference proteome</keyword>
<name>A0A8J2M0L3_9BILA</name>
<evidence type="ECO:0000313" key="2">
    <source>
        <dbReference type="Proteomes" id="UP000746747"/>
    </source>
</evidence>
<evidence type="ECO:0000313" key="1">
    <source>
        <dbReference type="EMBL" id="CAG9532718.1"/>
    </source>
</evidence>
<dbReference type="Gene3D" id="3.90.1410.10">
    <property type="entry name" value="set domain protein methyltransferase, domain 1"/>
    <property type="match status" value="1"/>
</dbReference>
<reference evidence="1" key="1">
    <citation type="submission" date="2021-09" db="EMBL/GenBank/DDBJ databases">
        <authorList>
            <consortium name="Pathogen Informatics"/>
        </authorList>
    </citation>
    <scope>NUCLEOTIDE SEQUENCE</scope>
</reference>
<dbReference type="OrthoDB" id="441812at2759"/>
<protein>
    <submittedName>
        <fullName evidence="1">Uncharacterized protein</fullName>
    </submittedName>
</protein>
<dbReference type="AlphaFoldDB" id="A0A8J2M0L3"/>
<comment type="caution">
    <text evidence="1">The sequence shown here is derived from an EMBL/GenBank/DDBJ whole genome shotgun (WGS) entry which is preliminary data.</text>
</comment>
<proteinExistence type="predicted"/>